<dbReference type="VEuPathDB" id="TriTrypDB:C4B63_17g119"/>
<dbReference type="InterPro" id="IPR036598">
    <property type="entry name" value="GOLD_dom_sf"/>
</dbReference>
<dbReference type="VEuPathDB" id="TriTrypDB:TCSYLVIO_004176"/>
<comment type="caution">
    <text evidence="3">The sequence shown here is derived from an EMBL/GenBank/DDBJ whole genome shotgun (WGS) entry which is preliminary data.</text>
</comment>
<dbReference type="VEuPathDB" id="TriTrypDB:BCY84_18385"/>
<dbReference type="SUPFAM" id="SSF52087">
    <property type="entry name" value="CRAL/TRIO domain"/>
    <property type="match status" value="1"/>
</dbReference>
<organism evidence="3 4">
    <name type="scientific">Trypanosoma cruzi</name>
    <dbReference type="NCBI Taxonomy" id="5693"/>
    <lineage>
        <taxon>Eukaryota</taxon>
        <taxon>Discoba</taxon>
        <taxon>Euglenozoa</taxon>
        <taxon>Kinetoplastea</taxon>
        <taxon>Metakinetoplastina</taxon>
        <taxon>Trypanosomatida</taxon>
        <taxon>Trypanosomatidae</taxon>
        <taxon>Trypanosoma</taxon>
        <taxon>Schizotrypanum</taxon>
    </lineage>
</organism>
<dbReference type="VEuPathDB" id="TriTrypDB:ECC02_003783"/>
<dbReference type="InterPro" id="IPR036273">
    <property type="entry name" value="CRAL/TRIO_N_dom_sf"/>
</dbReference>
<dbReference type="VEuPathDB" id="TriTrypDB:TcCL_NonESM00965"/>
<dbReference type="VEuPathDB" id="TriTrypDB:TcG_00244"/>
<evidence type="ECO:0008006" key="5">
    <source>
        <dbReference type="Google" id="ProtNLM"/>
    </source>
</evidence>
<evidence type="ECO:0000259" key="2">
    <source>
        <dbReference type="PROSITE" id="PS50866"/>
    </source>
</evidence>
<dbReference type="InterPro" id="IPR051064">
    <property type="entry name" value="SEC14/CRAL-TRIO_domain"/>
</dbReference>
<dbReference type="VEuPathDB" id="TriTrypDB:TcYC6_0053040"/>
<sequence length="554" mass="62860">MDSNLQSGGAKARRKTETNGDMDVLVAEVLHRIGLQASDGVVSASSMHEKRCEGENDVSVVTGSTGEVAELSFSGFPQFEHCCSAEFRCLLTYRYLKANNFDVEDTVAMIVDTNKFRKQHRLDSIMIFPSLIPLRGFSENEICDTLHLPMAMENPMGLGSHDNTSLRDSQMEYLNNHHILRPIVKLITRHYANSIHYWDKDGHPVSYGRLQHIKIHELYRELRRISPLRQRPEDLILLFHLYGNELLWRVVQYCSVRNKVSGTEQEIRWKETMTTVTVVVDCKGARLLDYIWGPFPRILREIINLDQKYYPEILHKLVLANCPKSVAFAHWFSKQLGAGKQSLRRKILCVSEENTPSLLKLLIDEDKLPAFLGGTCRCEEGCVPLNGSTSNGTMCYFFDSNNLARVAHPSGSMLSMEDLPLEQHEGEAGSLSFLVQKETENFVVRARRKLTLTYEVGVPEEITWEFAVKHGEIGFTAVFVACSADGHTEILMPPSTVKEAADHFVFGTRGELILTWDNTRSLITVRKIQLRVHRRVQRLAPQRGASVATVTERE</sequence>
<dbReference type="AlphaFoldDB" id="A0A2V2VKP1"/>
<dbReference type="VEuPathDB" id="TriTrypDB:C3747_12g113"/>
<dbReference type="SUPFAM" id="SSF101576">
    <property type="entry name" value="Supernatant protein factor (SPF), C-terminal domain"/>
    <property type="match status" value="1"/>
</dbReference>
<accession>A0A2V2VKP1</accession>
<gene>
    <name evidence="3" type="ORF">C4B63_17g119</name>
</gene>
<evidence type="ECO:0000259" key="1">
    <source>
        <dbReference type="PROSITE" id="PS50191"/>
    </source>
</evidence>
<dbReference type="GO" id="GO:0005737">
    <property type="term" value="C:cytoplasm"/>
    <property type="evidence" value="ECO:0007669"/>
    <property type="project" value="TreeGrafter"/>
</dbReference>
<dbReference type="Pfam" id="PF00650">
    <property type="entry name" value="CRAL_TRIO"/>
    <property type="match status" value="1"/>
</dbReference>
<dbReference type="InterPro" id="IPR036865">
    <property type="entry name" value="CRAL-TRIO_dom_sf"/>
</dbReference>
<proteinExistence type="predicted"/>
<feature type="domain" description="GOLD" evidence="2">
    <location>
        <begin position="436"/>
        <end position="534"/>
    </location>
</feature>
<dbReference type="SUPFAM" id="SSF46938">
    <property type="entry name" value="CRAL/TRIO N-terminal domain"/>
    <property type="match status" value="1"/>
</dbReference>
<dbReference type="Gene3D" id="3.40.525.10">
    <property type="entry name" value="CRAL-TRIO lipid binding domain"/>
    <property type="match status" value="1"/>
</dbReference>
<evidence type="ECO:0000313" key="4">
    <source>
        <dbReference type="Proteomes" id="UP000246121"/>
    </source>
</evidence>
<feature type="domain" description="CRAL-TRIO" evidence="1">
    <location>
        <begin position="183"/>
        <end position="380"/>
    </location>
</feature>
<dbReference type="VEuPathDB" id="TriTrypDB:TCDM_04454"/>
<dbReference type="PROSITE" id="PS50866">
    <property type="entry name" value="GOLD"/>
    <property type="match status" value="1"/>
</dbReference>
<dbReference type="InterPro" id="IPR001251">
    <property type="entry name" value="CRAL-TRIO_dom"/>
</dbReference>
<protein>
    <recommendedName>
        <fullName evidence="5">CRAL-TRIO domain-containing protein</fullName>
    </recommendedName>
</protein>
<dbReference type="SMART" id="SM00516">
    <property type="entry name" value="SEC14"/>
    <property type="match status" value="1"/>
</dbReference>
<dbReference type="OrthoDB" id="1434354at2759"/>
<dbReference type="VEuPathDB" id="TriTrypDB:Tc_MARK_2922"/>
<name>A0A2V2VKP1_TRYCR</name>
<dbReference type="VEuPathDB" id="TriTrypDB:TcCLB.506871.70"/>
<dbReference type="PANTHER" id="PTHR23324:SF83">
    <property type="entry name" value="SEC14-LIKE PROTEIN 2"/>
    <property type="match status" value="1"/>
</dbReference>
<dbReference type="EMBL" id="PRFA01000017">
    <property type="protein sequence ID" value="PWU96997.1"/>
    <property type="molecule type" value="Genomic_DNA"/>
</dbReference>
<evidence type="ECO:0000313" key="3">
    <source>
        <dbReference type="EMBL" id="PWU96997.1"/>
    </source>
</evidence>
<dbReference type="PROSITE" id="PS50191">
    <property type="entry name" value="CRAL_TRIO"/>
    <property type="match status" value="1"/>
</dbReference>
<dbReference type="Gene3D" id="2.60.120.680">
    <property type="entry name" value="GOLD domain"/>
    <property type="match status" value="1"/>
</dbReference>
<dbReference type="Proteomes" id="UP000246121">
    <property type="component" value="Unassembled WGS sequence"/>
</dbReference>
<dbReference type="InterPro" id="IPR009038">
    <property type="entry name" value="GOLD_dom"/>
</dbReference>
<dbReference type="CDD" id="cd00170">
    <property type="entry name" value="SEC14"/>
    <property type="match status" value="1"/>
</dbReference>
<dbReference type="VEuPathDB" id="TriTrypDB:TcBrA4_0104120"/>
<reference evidence="3 4" key="1">
    <citation type="journal article" date="2018" name="Microb. Genom.">
        <title>Expanding an expanded genome: long-read sequencing of Trypanosoma cruzi.</title>
        <authorList>
            <person name="Berna L."/>
            <person name="Rodriguez M."/>
            <person name="Chiribao M.L."/>
            <person name="Parodi-Talice A."/>
            <person name="Pita S."/>
            <person name="Rijo G."/>
            <person name="Alvarez-Valin F."/>
            <person name="Robello C."/>
        </authorList>
    </citation>
    <scope>NUCLEOTIDE SEQUENCE [LARGE SCALE GENOMIC DNA]</scope>
    <source>
        <strain evidence="3 4">Dm28c</strain>
    </source>
</reference>
<dbReference type="PANTHER" id="PTHR23324">
    <property type="entry name" value="SEC14 RELATED PROTEIN"/>
    <property type="match status" value="1"/>
</dbReference>
<dbReference type="VEuPathDB" id="TriTrypDB:TcCLB.507509.20"/>